<evidence type="ECO:0000256" key="1">
    <source>
        <dbReference type="SAM" id="MobiDB-lite"/>
    </source>
</evidence>
<evidence type="ECO:0000313" key="2">
    <source>
        <dbReference type="EMBL" id="KAL1855725.1"/>
    </source>
</evidence>
<dbReference type="EMBL" id="JAWRVE010000128">
    <property type="protein sequence ID" value="KAL1855725.1"/>
    <property type="molecule type" value="Genomic_DNA"/>
</dbReference>
<comment type="caution">
    <text evidence="2">The sequence shown here is derived from an EMBL/GenBank/DDBJ whole genome shotgun (WGS) entry which is preliminary data.</text>
</comment>
<protein>
    <submittedName>
        <fullName evidence="2">Uncharacterized protein</fullName>
    </submittedName>
</protein>
<dbReference type="Proteomes" id="UP001583177">
    <property type="component" value="Unassembled WGS sequence"/>
</dbReference>
<reference evidence="2 3" key="1">
    <citation type="journal article" date="2024" name="IMA Fungus">
        <title>IMA Genome - F19 : A genome assembly and annotation guide to empower mycologists, including annotated draft genome sequences of Ceratocystis pirilliformis, Diaporthe australafricana, Fusarium ophioides, Paecilomyces lecythidis, and Sporothrix stenoceras.</title>
        <authorList>
            <person name="Aylward J."/>
            <person name="Wilson A.M."/>
            <person name="Visagie C.M."/>
            <person name="Spraker J."/>
            <person name="Barnes I."/>
            <person name="Buitendag C."/>
            <person name="Ceriani C."/>
            <person name="Del Mar Angel L."/>
            <person name="du Plessis D."/>
            <person name="Fuchs T."/>
            <person name="Gasser K."/>
            <person name="Kramer D."/>
            <person name="Li W."/>
            <person name="Munsamy K."/>
            <person name="Piso A."/>
            <person name="Price J.L."/>
            <person name="Sonnekus B."/>
            <person name="Thomas C."/>
            <person name="van der Nest A."/>
            <person name="van Dijk A."/>
            <person name="van Heerden A."/>
            <person name="van Vuuren N."/>
            <person name="Yilmaz N."/>
            <person name="Duong T.A."/>
            <person name="van der Merwe N.A."/>
            <person name="Wingfield M.J."/>
            <person name="Wingfield B.D."/>
        </authorList>
    </citation>
    <scope>NUCLEOTIDE SEQUENCE [LARGE SCALE GENOMIC DNA]</scope>
    <source>
        <strain evidence="2 3">CMW 18300</strain>
    </source>
</reference>
<organism evidence="2 3">
    <name type="scientific">Diaporthe australafricana</name>
    <dbReference type="NCBI Taxonomy" id="127596"/>
    <lineage>
        <taxon>Eukaryota</taxon>
        <taxon>Fungi</taxon>
        <taxon>Dikarya</taxon>
        <taxon>Ascomycota</taxon>
        <taxon>Pezizomycotina</taxon>
        <taxon>Sordariomycetes</taxon>
        <taxon>Sordariomycetidae</taxon>
        <taxon>Diaporthales</taxon>
        <taxon>Diaporthaceae</taxon>
        <taxon>Diaporthe</taxon>
    </lineage>
</organism>
<feature type="compositionally biased region" description="Basic and acidic residues" evidence="1">
    <location>
        <begin position="481"/>
        <end position="490"/>
    </location>
</feature>
<feature type="region of interest" description="Disordered" evidence="1">
    <location>
        <begin position="393"/>
        <end position="524"/>
    </location>
</feature>
<feature type="compositionally biased region" description="Low complexity" evidence="1">
    <location>
        <begin position="493"/>
        <end position="504"/>
    </location>
</feature>
<accession>A0ABR3W884</accession>
<evidence type="ECO:0000313" key="3">
    <source>
        <dbReference type="Proteomes" id="UP001583177"/>
    </source>
</evidence>
<name>A0ABR3W884_9PEZI</name>
<keyword evidence="3" id="KW-1185">Reference proteome</keyword>
<gene>
    <name evidence="2" type="ORF">Daus18300_011008</name>
</gene>
<proteinExistence type="predicted"/>
<feature type="compositionally biased region" description="Acidic residues" evidence="1">
    <location>
        <begin position="398"/>
        <end position="412"/>
    </location>
</feature>
<feature type="compositionally biased region" description="Low complexity" evidence="1">
    <location>
        <begin position="417"/>
        <end position="440"/>
    </location>
</feature>
<sequence length="524" mass="58475">MLGWCDAIQNLTGSAVAEYDIGRSGLDHPRAGFAFDKVSITGGQFVTGGVTAIIGKRDKAVHIHSRDDYVMRLKWIAKKFAVFYDLRDRRAWLLDGASALLHLVRASLRHDKQDPFKDLFLLDEGSVQEPAVPFTRKHAAVQFLTNKANTSLPLYAKPTESKVEETTTEMGVCAKVFSSTRRHYSLKDRVEDIYEILEQIISHQADVFSQDGVGFRIKCSLRRQLEGFDFMDVATDEDPIWPRVTTIEARGRGWIDFTRSLHAITLFGKGFGELFRPAQGLDNCFRCLTNVGVPQGEDYLAVCTSDLKELLEKRGSMQTNPWRLIDEIYWHTPDKAFEPCQCAKHSVKKHDRIQVILPASLPGFWGRGFRSPKVLPPSGAVLFGHSWRFPLKWKDNGVPEEGEPEEDMEDIETSMHDSGLGSSIDSSTLDTGSSSQSVSDTELDRQQANTNVTKESESPLKRSLQAQLTDTDAVRGTKRAKTADQHEKGTEMSQSPSSTLPPTQGDVCIEGGRSPPEIHVSDMT</sequence>